<dbReference type="AlphaFoldDB" id="A0A512BK38"/>
<keyword evidence="1" id="KW-1133">Transmembrane helix</keyword>
<dbReference type="Proteomes" id="UP000321513">
    <property type="component" value="Unassembled WGS sequence"/>
</dbReference>
<dbReference type="EMBL" id="BJYT01000051">
    <property type="protein sequence ID" value="GEO12265.1"/>
    <property type="molecule type" value="Genomic_DNA"/>
</dbReference>
<evidence type="ECO:0000313" key="3">
    <source>
        <dbReference type="EMBL" id="GEO12265.1"/>
    </source>
</evidence>
<gene>
    <name evidence="3" type="ORF">SAE01_47610</name>
</gene>
<keyword evidence="4" id="KW-1185">Reference proteome</keyword>
<keyword evidence="1" id="KW-0472">Membrane</keyword>
<comment type="caution">
    <text evidence="3">The sequence shown here is derived from an EMBL/GenBank/DDBJ whole genome shotgun (WGS) entry which is preliminary data.</text>
</comment>
<name>A0A512BK38_9BACT</name>
<feature type="transmembrane region" description="Helical" evidence="1">
    <location>
        <begin position="140"/>
        <end position="159"/>
    </location>
</feature>
<dbReference type="OrthoDB" id="9808690at2"/>
<organism evidence="3 4">
    <name type="scientific">Segetibacter aerophilus</name>
    <dbReference type="NCBI Taxonomy" id="670293"/>
    <lineage>
        <taxon>Bacteria</taxon>
        <taxon>Pseudomonadati</taxon>
        <taxon>Bacteroidota</taxon>
        <taxon>Chitinophagia</taxon>
        <taxon>Chitinophagales</taxon>
        <taxon>Chitinophagaceae</taxon>
        <taxon>Segetibacter</taxon>
    </lineage>
</organism>
<keyword evidence="1" id="KW-0812">Transmembrane</keyword>
<evidence type="ECO:0000256" key="1">
    <source>
        <dbReference type="SAM" id="Phobius"/>
    </source>
</evidence>
<feature type="transmembrane region" description="Helical" evidence="1">
    <location>
        <begin position="21"/>
        <end position="41"/>
    </location>
</feature>
<feature type="transmembrane region" description="Helical" evidence="1">
    <location>
        <begin position="108"/>
        <end position="128"/>
    </location>
</feature>
<sequence>MEAKPKIKIELTIVDKILENVSLSILVLLWVGTIIFFSKLPEQIPSHYNAAGLADDFSGKTHIFILPIIATVIYVGMTILNKHPHIYNYPAIVTQENAARLYTSAAKLLRVLKMAVIIIFSGIVFMTYQTALTNGEGLGAWFLPLAVGLMILPNIFYLFNSPNSKQISQ</sequence>
<protein>
    <recommendedName>
        <fullName evidence="2">DUF1648 domain-containing protein</fullName>
    </recommendedName>
</protein>
<dbReference type="InterPro" id="IPR012867">
    <property type="entry name" value="DUF1648"/>
</dbReference>
<reference evidence="3 4" key="1">
    <citation type="submission" date="2019-07" db="EMBL/GenBank/DDBJ databases">
        <title>Whole genome shotgun sequence of Segetibacter aerophilus NBRC 106135.</title>
        <authorList>
            <person name="Hosoyama A."/>
            <person name="Uohara A."/>
            <person name="Ohji S."/>
            <person name="Ichikawa N."/>
        </authorList>
    </citation>
    <scope>NUCLEOTIDE SEQUENCE [LARGE SCALE GENOMIC DNA]</scope>
    <source>
        <strain evidence="3 4">NBRC 106135</strain>
    </source>
</reference>
<accession>A0A512BK38</accession>
<feature type="transmembrane region" description="Helical" evidence="1">
    <location>
        <begin position="61"/>
        <end position="80"/>
    </location>
</feature>
<evidence type="ECO:0000259" key="2">
    <source>
        <dbReference type="Pfam" id="PF07853"/>
    </source>
</evidence>
<dbReference type="Pfam" id="PF07853">
    <property type="entry name" value="DUF1648"/>
    <property type="match status" value="1"/>
</dbReference>
<proteinExistence type="predicted"/>
<feature type="domain" description="DUF1648" evidence="2">
    <location>
        <begin position="25"/>
        <end position="70"/>
    </location>
</feature>
<evidence type="ECO:0000313" key="4">
    <source>
        <dbReference type="Proteomes" id="UP000321513"/>
    </source>
</evidence>
<dbReference type="RefSeq" id="WP_147206383.1">
    <property type="nucleotide sequence ID" value="NZ_BJYT01000051.1"/>
</dbReference>